<keyword evidence="3" id="KW-0378">Hydrolase</keyword>
<dbReference type="Gene3D" id="1.20.120.580">
    <property type="entry name" value="bsu32300-like"/>
    <property type="match status" value="1"/>
</dbReference>
<dbReference type="InterPro" id="IPR008201">
    <property type="entry name" value="HepT-like"/>
</dbReference>
<dbReference type="GO" id="GO:0016787">
    <property type="term" value="F:hydrolase activity"/>
    <property type="evidence" value="ECO:0007669"/>
    <property type="project" value="UniProtKB-KW"/>
</dbReference>
<evidence type="ECO:0008006" key="7">
    <source>
        <dbReference type="Google" id="ProtNLM"/>
    </source>
</evidence>
<dbReference type="EMBL" id="PEBX01000034">
    <property type="protein sequence ID" value="PTQ56309.1"/>
    <property type="molecule type" value="Genomic_DNA"/>
</dbReference>
<keyword evidence="2" id="KW-0540">Nuclease</keyword>
<dbReference type="GO" id="GO:0110001">
    <property type="term" value="C:toxin-antitoxin complex"/>
    <property type="evidence" value="ECO:0007669"/>
    <property type="project" value="InterPro"/>
</dbReference>
<dbReference type="InterPro" id="IPR037038">
    <property type="entry name" value="HepT-like_sf"/>
</dbReference>
<evidence type="ECO:0000256" key="4">
    <source>
        <dbReference type="ARBA" id="ARBA00024207"/>
    </source>
</evidence>
<name>A0A2R6Y0U9_9BACL</name>
<sequence length="43" mass="5201">MAVRNILVHEYFEVDLEDVLRSVEQDFPRLKGTIQDLRRQLEE</sequence>
<dbReference type="Pfam" id="PF01934">
    <property type="entry name" value="HepT-like"/>
    <property type="match status" value="1"/>
</dbReference>
<organism evidence="5 6">
    <name type="scientific">Candidatus Carbonibacillus altaicus</name>
    <dbReference type="NCBI Taxonomy" id="2163959"/>
    <lineage>
        <taxon>Bacteria</taxon>
        <taxon>Bacillati</taxon>
        <taxon>Bacillota</taxon>
        <taxon>Bacilli</taxon>
        <taxon>Bacillales</taxon>
        <taxon>Candidatus Carbonibacillus</taxon>
    </lineage>
</organism>
<comment type="caution">
    <text evidence="5">The sequence shown here is derived from an EMBL/GenBank/DDBJ whole genome shotgun (WGS) entry which is preliminary data.</text>
</comment>
<accession>A0A2R6Y0U9</accession>
<reference evidence="6" key="1">
    <citation type="journal article" date="2018" name="Sci. Rep.">
        <title>Lignite coal burning seam in the remote Altai Mountains harbors a hydrogen-driven thermophilic microbial community.</title>
        <authorList>
            <person name="Kadnikov V.V."/>
            <person name="Mardanov A.V."/>
            <person name="Ivasenko D.A."/>
            <person name="Antsiferov D.V."/>
            <person name="Beletsky A.V."/>
            <person name="Karnachuk O.V."/>
            <person name="Ravin N.V."/>
        </authorList>
    </citation>
    <scope>NUCLEOTIDE SEQUENCE [LARGE SCALE GENOMIC DNA]</scope>
</reference>
<evidence type="ECO:0000256" key="2">
    <source>
        <dbReference type="ARBA" id="ARBA00022722"/>
    </source>
</evidence>
<dbReference type="Proteomes" id="UP000244338">
    <property type="component" value="Unassembled WGS sequence"/>
</dbReference>
<protein>
    <recommendedName>
        <fullName evidence="7">Nucleotidyltransferase</fullName>
    </recommendedName>
</protein>
<dbReference type="GO" id="GO:0004540">
    <property type="term" value="F:RNA nuclease activity"/>
    <property type="evidence" value="ECO:0007669"/>
    <property type="project" value="InterPro"/>
</dbReference>
<evidence type="ECO:0000313" key="5">
    <source>
        <dbReference type="EMBL" id="PTQ56309.1"/>
    </source>
</evidence>
<gene>
    <name evidence="5" type="ORF">BSOLF_0489</name>
</gene>
<evidence type="ECO:0000313" key="6">
    <source>
        <dbReference type="Proteomes" id="UP000244338"/>
    </source>
</evidence>
<proteinExistence type="inferred from homology"/>
<dbReference type="AlphaFoldDB" id="A0A2R6Y0U9"/>
<keyword evidence="1" id="KW-1277">Toxin-antitoxin system</keyword>
<comment type="similarity">
    <text evidence="4">Belongs to the HepT RNase toxin family.</text>
</comment>
<evidence type="ECO:0000256" key="1">
    <source>
        <dbReference type="ARBA" id="ARBA00022649"/>
    </source>
</evidence>
<evidence type="ECO:0000256" key="3">
    <source>
        <dbReference type="ARBA" id="ARBA00022801"/>
    </source>
</evidence>